<sequence length="320" mass="35257">MSTEPPFRCHSLGAGDQSAYRIHTFPALRHLLDNAGDARILAVGAVDGSNRPVGLALGHPSIAADDGQWAQLLSLYVQPESRGAGVGSGLLSAFGALCLERGLPEIRATYMTGQSSTATLERFLASSGWSAPEGRMLVIQATLESIKAAPWMKTFALPDRMEVVRWLDLTEQDRSGIRDSQREQAWVPADLYPFDHEANCEPVTSLALKLEGRVVGWVINHRVEGVLRFTCSFVHRRLQRMGRILLLYNESVARMPLAGLQVGMWTVPVWHPAMAAFARRWMAPYATRFEETRGVRLRLAQPPDNHAHRNGGNTATNPTG</sequence>
<feature type="domain" description="N-acetyltransferase" evidence="2">
    <location>
        <begin position="1"/>
        <end position="150"/>
    </location>
</feature>
<evidence type="ECO:0000259" key="2">
    <source>
        <dbReference type="PROSITE" id="PS51186"/>
    </source>
</evidence>
<feature type="compositionally biased region" description="Polar residues" evidence="1">
    <location>
        <begin position="311"/>
        <end position="320"/>
    </location>
</feature>
<keyword evidence="4" id="KW-1185">Reference proteome</keyword>
<dbReference type="Gene3D" id="3.40.630.30">
    <property type="match status" value="1"/>
</dbReference>
<dbReference type="CDD" id="cd04301">
    <property type="entry name" value="NAT_SF"/>
    <property type="match status" value="1"/>
</dbReference>
<dbReference type="InterPro" id="IPR000182">
    <property type="entry name" value="GNAT_dom"/>
</dbReference>
<name>A0ABW0N8V9_9BURK</name>
<keyword evidence="3" id="KW-0808">Transferase</keyword>
<dbReference type="GO" id="GO:0016746">
    <property type="term" value="F:acyltransferase activity"/>
    <property type="evidence" value="ECO:0007669"/>
    <property type="project" value="UniProtKB-KW"/>
</dbReference>
<comment type="caution">
    <text evidence="3">The sequence shown here is derived from an EMBL/GenBank/DDBJ whole genome shotgun (WGS) entry which is preliminary data.</text>
</comment>
<dbReference type="SUPFAM" id="SSF55729">
    <property type="entry name" value="Acyl-CoA N-acyltransferases (Nat)"/>
    <property type="match status" value="2"/>
</dbReference>
<proteinExistence type="predicted"/>
<reference evidence="4" key="1">
    <citation type="journal article" date="2019" name="Int. J. Syst. Evol. Microbiol.">
        <title>The Global Catalogue of Microorganisms (GCM) 10K type strain sequencing project: providing services to taxonomists for standard genome sequencing and annotation.</title>
        <authorList>
            <consortium name="The Broad Institute Genomics Platform"/>
            <consortium name="The Broad Institute Genome Sequencing Center for Infectious Disease"/>
            <person name="Wu L."/>
            <person name="Ma J."/>
        </authorList>
    </citation>
    <scope>NUCLEOTIDE SEQUENCE [LARGE SCALE GENOMIC DNA]</scope>
    <source>
        <strain evidence="4">CCUG 57401</strain>
    </source>
</reference>
<dbReference type="Pfam" id="PF00583">
    <property type="entry name" value="Acetyltransf_1"/>
    <property type="match status" value="1"/>
</dbReference>
<protein>
    <submittedName>
        <fullName evidence="3">GNAT family N-acetyltransferase</fullName>
        <ecNumber evidence="3">2.3.1.-</ecNumber>
    </submittedName>
</protein>
<dbReference type="Proteomes" id="UP001596037">
    <property type="component" value="Unassembled WGS sequence"/>
</dbReference>
<evidence type="ECO:0000256" key="1">
    <source>
        <dbReference type="SAM" id="MobiDB-lite"/>
    </source>
</evidence>
<keyword evidence="3" id="KW-0012">Acyltransferase</keyword>
<gene>
    <name evidence="3" type="ORF">ACFPOE_05175</name>
</gene>
<feature type="region of interest" description="Disordered" evidence="1">
    <location>
        <begin position="300"/>
        <end position="320"/>
    </location>
</feature>
<feature type="domain" description="N-acetyltransferase" evidence="2">
    <location>
        <begin position="164"/>
        <end position="304"/>
    </location>
</feature>
<dbReference type="InterPro" id="IPR016181">
    <property type="entry name" value="Acyl_CoA_acyltransferase"/>
</dbReference>
<organism evidence="3 4">
    <name type="scientific">Caenimonas terrae</name>
    <dbReference type="NCBI Taxonomy" id="696074"/>
    <lineage>
        <taxon>Bacteria</taxon>
        <taxon>Pseudomonadati</taxon>
        <taxon>Pseudomonadota</taxon>
        <taxon>Betaproteobacteria</taxon>
        <taxon>Burkholderiales</taxon>
        <taxon>Comamonadaceae</taxon>
        <taxon>Caenimonas</taxon>
    </lineage>
</organism>
<accession>A0ABW0N8V9</accession>
<evidence type="ECO:0000313" key="4">
    <source>
        <dbReference type="Proteomes" id="UP001596037"/>
    </source>
</evidence>
<dbReference type="EMBL" id="JBHSMF010000003">
    <property type="protein sequence ID" value="MFC5496920.1"/>
    <property type="molecule type" value="Genomic_DNA"/>
</dbReference>
<dbReference type="RefSeq" id="WP_376848952.1">
    <property type="nucleotide sequence ID" value="NZ_JBHSMF010000003.1"/>
</dbReference>
<evidence type="ECO:0000313" key="3">
    <source>
        <dbReference type="EMBL" id="MFC5496920.1"/>
    </source>
</evidence>
<dbReference type="PROSITE" id="PS51186">
    <property type="entry name" value="GNAT"/>
    <property type="match status" value="2"/>
</dbReference>
<dbReference type="EC" id="2.3.1.-" evidence="3"/>